<name>A0A3L6DGR8_MAIZE</name>
<dbReference type="SUPFAM" id="SSF53335">
    <property type="entry name" value="S-adenosyl-L-methionine-dependent methyltransferases"/>
    <property type="match status" value="1"/>
</dbReference>
<dbReference type="InterPro" id="IPR042086">
    <property type="entry name" value="MeTrfase_capping"/>
</dbReference>
<dbReference type="GO" id="GO:0032259">
    <property type="term" value="P:methylation"/>
    <property type="evidence" value="ECO:0007669"/>
    <property type="project" value="UniProtKB-KW"/>
</dbReference>
<dbReference type="Gene3D" id="3.40.50.150">
    <property type="entry name" value="Vaccinia Virus protein VP39"/>
    <property type="match status" value="1"/>
</dbReference>
<dbReference type="AlphaFoldDB" id="A0A3L6DGR8"/>
<gene>
    <name evidence="4" type="primary">AAMT1_0</name>
    <name evidence="4" type="ORF">Zm00014a_024852</name>
</gene>
<evidence type="ECO:0000313" key="5">
    <source>
        <dbReference type="Proteomes" id="UP000251960"/>
    </source>
</evidence>
<reference evidence="4 5" key="1">
    <citation type="journal article" date="2018" name="Nat. Genet.">
        <title>Extensive intraspecific gene order and gene structural variations between Mo17 and other maize genomes.</title>
        <authorList>
            <person name="Sun S."/>
            <person name="Zhou Y."/>
            <person name="Chen J."/>
            <person name="Shi J."/>
            <person name="Zhao H."/>
            <person name="Zhao H."/>
            <person name="Song W."/>
            <person name="Zhang M."/>
            <person name="Cui Y."/>
            <person name="Dong X."/>
            <person name="Liu H."/>
            <person name="Ma X."/>
            <person name="Jiao Y."/>
            <person name="Wang B."/>
            <person name="Wei X."/>
            <person name="Stein J.C."/>
            <person name="Glaubitz J.C."/>
            <person name="Lu F."/>
            <person name="Yu G."/>
            <person name="Liang C."/>
            <person name="Fengler K."/>
            <person name="Li B."/>
            <person name="Rafalski A."/>
            <person name="Schnable P.S."/>
            <person name="Ware D.H."/>
            <person name="Buckler E.S."/>
            <person name="Lai J."/>
        </authorList>
    </citation>
    <scope>NUCLEOTIDE SEQUENCE [LARGE SCALE GENOMIC DNA]</scope>
    <source>
        <strain evidence="5">cv. Missouri 17</strain>
        <tissue evidence="4">Seedling</tissue>
    </source>
</reference>
<keyword evidence="4" id="KW-0808">Transferase</keyword>
<keyword evidence="4" id="KW-0489">Methyltransferase</keyword>
<dbReference type="ExpressionAtlas" id="A0A3L6DGR8">
    <property type="expression patterns" value="baseline and differential"/>
</dbReference>
<keyword evidence="2" id="KW-0479">Metal-binding</keyword>
<dbReference type="EMBL" id="NCVQ01000010">
    <property type="protein sequence ID" value="PWZ06721.1"/>
    <property type="molecule type" value="Genomic_DNA"/>
</dbReference>
<comment type="similarity">
    <text evidence="1">Belongs to the methyltransferase superfamily. Type-7 methyltransferase family. SABATH subfamily.</text>
</comment>
<accession>A0A3L6DGR8</accession>
<evidence type="ECO:0000256" key="3">
    <source>
        <dbReference type="ARBA" id="ARBA00022842"/>
    </source>
</evidence>
<dbReference type="InterPro" id="IPR005299">
    <property type="entry name" value="MeTrfase_7"/>
</dbReference>
<dbReference type="GO" id="GO:0008168">
    <property type="term" value="F:methyltransferase activity"/>
    <property type="evidence" value="ECO:0007669"/>
    <property type="project" value="UniProtKB-KW"/>
</dbReference>
<evidence type="ECO:0000256" key="2">
    <source>
        <dbReference type="ARBA" id="ARBA00022723"/>
    </source>
</evidence>
<comment type="caution">
    <text evidence="4">The sequence shown here is derived from an EMBL/GenBank/DDBJ whole genome shotgun (WGS) entry which is preliminary data.</text>
</comment>
<protein>
    <submittedName>
        <fullName evidence="4">Anthranilate O-methyltransferase 1</fullName>
    </submittedName>
</protein>
<dbReference type="Proteomes" id="UP000251960">
    <property type="component" value="Chromosome 9"/>
</dbReference>
<dbReference type="InterPro" id="IPR029063">
    <property type="entry name" value="SAM-dependent_MTases_sf"/>
</dbReference>
<evidence type="ECO:0000313" key="4">
    <source>
        <dbReference type="EMBL" id="PWZ06721.1"/>
    </source>
</evidence>
<sequence>MPMRIERDLHMAIGNGETSYTKNSRIQEKAMFQMKSVLEEATRAVCTALLPQTMVVADLGCSSGPNTLRFVTEVTRIIAHHCKLEHNRRHDHPPQLQFFLNDLPGNDFNNLFQLIEQFNKSSTTHKGDAATEALQPPCYISGLPGSYYTRIFPSESVHLFHSLFCLQWRSQAPEQLKGTQKSCLDIYITKTMSPSMVKLFQHQFQKDFSLFLRLRYEELVSGGQMVLTFIGRKHEDVFAGESNHLYGLLAQSLKSLVDEGVVEKEKLESFYLPIYSPSVGEVEAIVKQLGLFNMNHVKVFEINWDPYDDSEGDDVHNSIESGENVAKCLRAVMEPLVASQFGERILDKLFKEYARRVAKHLETEKTKHAVLVLSIEKAIIHV</sequence>
<dbReference type="GO" id="GO:0046872">
    <property type="term" value="F:metal ion binding"/>
    <property type="evidence" value="ECO:0007669"/>
    <property type="project" value="UniProtKB-KW"/>
</dbReference>
<dbReference type="Gene3D" id="1.10.1200.270">
    <property type="entry name" value="Methyltransferase, alpha-helical capping domain"/>
    <property type="match status" value="1"/>
</dbReference>
<dbReference type="Pfam" id="PF03492">
    <property type="entry name" value="Methyltransf_7"/>
    <property type="match status" value="1"/>
</dbReference>
<organism evidence="4 5">
    <name type="scientific">Zea mays</name>
    <name type="common">Maize</name>
    <dbReference type="NCBI Taxonomy" id="4577"/>
    <lineage>
        <taxon>Eukaryota</taxon>
        <taxon>Viridiplantae</taxon>
        <taxon>Streptophyta</taxon>
        <taxon>Embryophyta</taxon>
        <taxon>Tracheophyta</taxon>
        <taxon>Spermatophyta</taxon>
        <taxon>Magnoliopsida</taxon>
        <taxon>Liliopsida</taxon>
        <taxon>Poales</taxon>
        <taxon>Poaceae</taxon>
        <taxon>PACMAD clade</taxon>
        <taxon>Panicoideae</taxon>
        <taxon>Andropogonodae</taxon>
        <taxon>Andropogoneae</taxon>
        <taxon>Tripsacinae</taxon>
        <taxon>Zea</taxon>
    </lineage>
</organism>
<evidence type="ECO:0000256" key="1">
    <source>
        <dbReference type="ARBA" id="ARBA00008908"/>
    </source>
</evidence>
<proteinExistence type="inferred from homology"/>
<dbReference type="PANTHER" id="PTHR31009">
    <property type="entry name" value="S-ADENOSYL-L-METHIONINE:CARBOXYL METHYLTRANSFERASE FAMILY PROTEIN"/>
    <property type="match status" value="1"/>
</dbReference>
<keyword evidence="3" id="KW-0460">Magnesium</keyword>